<keyword evidence="8" id="KW-0479">Metal-binding</keyword>
<dbReference type="InterPro" id="IPR036273">
    <property type="entry name" value="CRAL/TRIO_N_dom_sf"/>
</dbReference>
<dbReference type="InterPro" id="IPR042938">
    <property type="entry name" value="Sfh5"/>
</dbReference>
<evidence type="ECO:0000256" key="17">
    <source>
        <dbReference type="SAM" id="MobiDB-lite"/>
    </source>
</evidence>
<evidence type="ECO:0000256" key="16">
    <source>
        <dbReference type="RuleBase" id="RU367059"/>
    </source>
</evidence>
<evidence type="ECO:0000259" key="18">
    <source>
        <dbReference type="PROSITE" id="PS50191"/>
    </source>
</evidence>
<dbReference type="GO" id="GO:0005886">
    <property type="term" value="C:plasma membrane"/>
    <property type="evidence" value="ECO:0007669"/>
    <property type="project" value="TreeGrafter"/>
</dbReference>
<evidence type="ECO:0000256" key="8">
    <source>
        <dbReference type="ARBA" id="ARBA00022723"/>
    </source>
</evidence>
<dbReference type="RefSeq" id="XP_033395056.1">
    <property type="nucleotide sequence ID" value="XM_033547103.1"/>
</dbReference>
<dbReference type="SUPFAM" id="SSF52087">
    <property type="entry name" value="CRAL/TRIO domain"/>
    <property type="match status" value="1"/>
</dbReference>
<organism evidence="19 20">
    <name type="scientific">Aplosporella prunicola CBS 121167</name>
    <dbReference type="NCBI Taxonomy" id="1176127"/>
    <lineage>
        <taxon>Eukaryota</taxon>
        <taxon>Fungi</taxon>
        <taxon>Dikarya</taxon>
        <taxon>Ascomycota</taxon>
        <taxon>Pezizomycotina</taxon>
        <taxon>Dothideomycetes</taxon>
        <taxon>Dothideomycetes incertae sedis</taxon>
        <taxon>Botryosphaeriales</taxon>
        <taxon>Aplosporellaceae</taxon>
        <taxon>Aplosporella</taxon>
    </lineage>
</organism>
<dbReference type="GO" id="GO:0046872">
    <property type="term" value="F:metal ion binding"/>
    <property type="evidence" value="ECO:0007669"/>
    <property type="project" value="UniProtKB-KW"/>
</dbReference>
<evidence type="ECO:0000256" key="3">
    <source>
        <dbReference type="ARBA" id="ARBA00006667"/>
    </source>
</evidence>
<evidence type="ECO:0000256" key="11">
    <source>
        <dbReference type="ARBA" id="ARBA00023004"/>
    </source>
</evidence>
<evidence type="ECO:0000256" key="14">
    <source>
        <dbReference type="ARBA" id="ARBA00024146"/>
    </source>
</evidence>
<dbReference type="GO" id="GO:0005789">
    <property type="term" value="C:endoplasmic reticulum membrane"/>
    <property type="evidence" value="ECO:0007669"/>
    <property type="project" value="UniProtKB-SubCell"/>
</dbReference>
<evidence type="ECO:0000256" key="5">
    <source>
        <dbReference type="ARBA" id="ARBA00022448"/>
    </source>
</evidence>
<feature type="region of interest" description="Disordered" evidence="17">
    <location>
        <begin position="405"/>
        <end position="425"/>
    </location>
</feature>
<evidence type="ECO:0000313" key="20">
    <source>
        <dbReference type="Proteomes" id="UP000799438"/>
    </source>
</evidence>
<dbReference type="PANTHER" id="PTHR47669">
    <property type="entry name" value="PHOSPHATIDYLINOSITOL TRANSFER PROTEIN SFH5"/>
    <property type="match status" value="1"/>
</dbReference>
<feature type="region of interest" description="Disordered" evidence="17">
    <location>
        <begin position="111"/>
        <end position="136"/>
    </location>
</feature>
<dbReference type="CDD" id="cd00170">
    <property type="entry name" value="SEC14"/>
    <property type="match status" value="1"/>
</dbReference>
<sequence length="425" mass="45311">MASHPEEHVAAPAQSAVDEVDEKTTTIAEPNGEAPTATTTAPATEPAPAPVQDAAAAAVPATNGEAAVDAKKKPEEAAATDAATDAVVDGAAPAPPEAVAAPVDSAIATETATPTEQQQQPADNATAASNGPVWPELSDDHPLAKMCKDLPELITKADGANEVYGITLDGANPTFHTKLILQKFLRANANDLPKAKEQLVNTLKWRKQMNPLDLVNQTFDKKRFGGLGYVIEVEDVPGSPNKKDVVTFNIYGAVKDNKATFGDLDAFTKWRVAIMEMGIAKLKLNEATTPIPDYGKGVDPYQGIQVHDYLSISFLRQDPHVKVATKETIKMFSNYYPETLSRKLFVNVPALMGWMFTAIKAFLSKETVRKFTVLSSGNQLASQLGDGVPEPYGGKGIKLEEFADTTRWNSEDPPVPAPASPAPAA</sequence>
<comment type="cofactor">
    <cofactor evidence="1">
        <name>heme b</name>
        <dbReference type="ChEBI" id="CHEBI:60344"/>
    </cofactor>
</comment>
<dbReference type="GO" id="GO:0008526">
    <property type="term" value="F:phosphatidylinositol transfer activity"/>
    <property type="evidence" value="ECO:0007669"/>
    <property type="project" value="UniProtKB-UniRule"/>
</dbReference>
<proteinExistence type="inferred from homology"/>
<comment type="similarity">
    <text evidence="3 16">Belongs to the SFH5 family.</text>
</comment>
<protein>
    <recommendedName>
        <fullName evidence="4 16">Phosphatidylinositol transfer protein SFH5</fullName>
        <shortName evidence="16">PITP SFH5</shortName>
    </recommendedName>
</protein>
<feature type="compositionally biased region" description="Low complexity" evidence="17">
    <location>
        <begin position="33"/>
        <end position="67"/>
    </location>
</feature>
<keyword evidence="9 16" id="KW-0256">Endoplasmic reticulum</keyword>
<feature type="domain" description="CRAL-TRIO" evidence="18">
    <location>
        <begin position="265"/>
        <end position="400"/>
    </location>
</feature>
<keyword evidence="11" id="KW-0408">Iron</keyword>
<dbReference type="EMBL" id="ML995493">
    <property type="protein sequence ID" value="KAF2139343.1"/>
    <property type="molecule type" value="Genomic_DNA"/>
</dbReference>
<dbReference type="InterPro" id="IPR001251">
    <property type="entry name" value="CRAL-TRIO_dom"/>
</dbReference>
<keyword evidence="7" id="KW-0349">Heme</keyword>
<evidence type="ECO:0000256" key="13">
    <source>
        <dbReference type="ARBA" id="ARBA00023136"/>
    </source>
</evidence>
<dbReference type="GO" id="GO:0032541">
    <property type="term" value="C:cortical endoplasmic reticulum"/>
    <property type="evidence" value="ECO:0007669"/>
    <property type="project" value="TreeGrafter"/>
</dbReference>
<dbReference type="AlphaFoldDB" id="A0A6A6B7H7"/>
<dbReference type="Pfam" id="PF00650">
    <property type="entry name" value="CRAL_TRIO"/>
    <property type="match status" value="1"/>
</dbReference>
<dbReference type="Proteomes" id="UP000799438">
    <property type="component" value="Unassembled WGS sequence"/>
</dbReference>
<feature type="compositionally biased region" description="Pro residues" evidence="17">
    <location>
        <begin position="413"/>
        <end position="425"/>
    </location>
</feature>
<keyword evidence="10 16" id="KW-0492">Microsome</keyword>
<evidence type="ECO:0000256" key="9">
    <source>
        <dbReference type="ARBA" id="ARBA00022824"/>
    </source>
</evidence>
<dbReference type="SUPFAM" id="SSF46938">
    <property type="entry name" value="CRAL/TRIO N-terminal domain"/>
    <property type="match status" value="1"/>
</dbReference>
<evidence type="ECO:0000256" key="7">
    <source>
        <dbReference type="ARBA" id="ARBA00022617"/>
    </source>
</evidence>
<keyword evidence="6 16" id="KW-0963">Cytoplasm</keyword>
<feature type="region of interest" description="Disordered" evidence="17">
    <location>
        <begin position="1"/>
        <end position="84"/>
    </location>
</feature>
<gene>
    <name evidence="19" type="ORF">K452DRAFT_75484</name>
</gene>
<keyword evidence="5 16" id="KW-0813">Transport</keyword>
<comment type="subcellular location">
    <subcellularLocation>
        <location evidence="16">Cytoplasm</location>
    </subcellularLocation>
    <subcellularLocation>
        <location evidence="2 16">Endoplasmic reticulum membrane</location>
        <topology evidence="2 16">Peripheral membrane protein</topology>
    </subcellularLocation>
    <subcellularLocation>
        <location evidence="16">Microsome membrane</location>
        <topology evidence="16">Peripheral membrane protein</topology>
    </subcellularLocation>
</comment>
<comment type="catalytic activity">
    <reaction evidence="14">
        <text>a 1,2-diacyl-sn-glycero-3-phospho-(1D-myo-inositol)(in) = a 1,2-diacyl-sn-glycero-3-phospho-(1D-myo-inositol)(out)</text>
        <dbReference type="Rhea" id="RHEA:38691"/>
        <dbReference type="ChEBI" id="CHEBI:57880"/>
    </reaction>
    <physiologicalReaction direction="left-to-right" evidence="14">
        <dbReference type="Rhea" id="RHEA:38692"/>
    </physiologicalReaction>
</comment>
<dbReference type="GO" id="GO:0043001">
    <property type="term" value="P:Golgi to plasma membrane protein transport"/>
    <property type="evidence" value="ECO:0007669"/>
    <property type="project" value="TreeGrafter"/>
</dbReference>
<keyword evidence="12 16" id="KW-0445">Lipid transport</keyword>
<keyword evidence="13 16" id="KW-0472">Membrane</keyword>
<dbReference type="InterPro" id="IPR036865">
    <property type="entry name" value="CRAL-TRIO_dom_sf"/>
</dbReference>
<evidence type="ECO:0000256" key="1">
    <source>
        <dbReference type="ARBA" id="ARBA00001970"/>
    </source>
</evidence>
<reference evidence="19" key="1">
    <citation type="journal article" date="2020" name="Stud. Mycol.">
        <title>101 Dothideomycetes genomes: a test case for predicting lifestyles and emergence of pathogens.</title>
        <authorList>
            <person name="Haridas S."/>
            <person name="Albert R."/>
            <person name="Binder M."/>
            <person name="Bloem J."/>
            <person name="Labutti K."/>
            <person name="Salamov A."/>
            <person name="Andreopoulos B."/>
            <person name="Baker S."/>
            <person name="Barry K."/>
            <person name="Bills G."/>
            <person name="Bluhm B."/>
            <person name="Cannon C."/>
            <person name="Castanera R."/>
            <person name="Culley D."/>
            <person name="Daum C."/>
            <person name="Ezra D."/>
            <person name="Gonzalez J."/>
            <person name="Henrissat B."/>
            <person name="Kuo A."/>
            <person name="Liang C."/>
            <person name="Lipzen A."/>
            <person name="Lutzoni F."/>
            <person name="Magnuson J."/>
            <person name="Mondo S."/>
            <person name="Nolan M."/>
            <person name="Ohm R."/>
            <person name="Pangilinan J."/>
            <person name="Park H.-J."/>
            <person name="Ramirez L."/>
            <person name="Alfaro M."/>
            <person name="Sun H."/>
            <person name="Tritt A."/>
            <person name="Yoshinaga Y."/>
            <person name="Zwiers L.-H."/>
            <person name="Turgeon B."/>
            <person name="Goodwin S."/>
            <person name="Spatafora J."/>
            <person name="Crous P."/>
            <person name="Grigoriev I."/>
        </authorList>
    </citation>
    <scope>NUCLEOTIDE SEQUENCE</scope>
    <source>
        <strain evidence="19">CBS 121167</strain>
    </source>
</reference>
<evidence type="ECO:0000256" key="10">
    <source>
        <dbReference type="ARBA" id="ARBA00022848"/>
    </source>
</evidence>
<dbReference type="GO" id="GO:0005829">
    <property type="term" value="C:cytosol"/>
    <property type="evidence" value="ECO:0007669"/>
    <property type="project" value="TreeGrafter"/>
</dbReference>
<dbReference type="GeneID" id="54304610"/>
<accession>A0A6A6B7H7</accession>
<dbReference type="FunFam" id="3.40.525.10:FF:000018">
    <property type="entry name" value="Phosphatidylinositol transfer protein SFH5"/>
    <property type="match status" value="1"/>
</dbReference>
<dbReference type="Gene3D" id="3.40.525.10">
    <property type="entry name" value="CRAL-TRIO lipid binding domain"/>
    <property type="match status" value="1"/>
</dbReference>
<evidence type="ECO:0000256" key="2">
    <source>
        <dbReference type="ARBA" id="ARBA00004406"/>
    </source>
</evidence>
<evidence type="ECO:0000313" key="19">
    <source>
        <dbReference type="EMBL" id="KAF2139343.1"/>
    </source>
</evidence>
<evidence type="ECO:0000256" key="12">
    <source>
        <dbReference type="ARBA" id="ARBA00023055"/>
    </source>
</evidence>
<dbReference type="PROSITE" id="PS50191">
    <property type="entry name" value="CRAL_TRIO"/>
    <property type="match status" value="1"/>
</dbReference>
<evidence type="ECO:0000256" key="6">
    <source>
        <dbReference type="ARBA" id="ARBA00022490"/>
    </source>
</evidence>
<comment type="function">
    <text evidence="15">Non-classical phosphatidylinositol (PtdIns) transfer protein (PITP), which exhibits PtdIns-binding/transfer activity in the absence of detectable PtdCho-binding/transfer activity. Regulates PtdIns(4,5)P2 homeostasis at the plasma membrane. Heme-binding protein that may play a role in organic oxidant-induced stress responses.</text>
</comment>
<feature type="compositionally biased region" description="Low complexity" evidence="17">
    <location>
        <begin position="111"/>
        <end position="122"/>
    </location>
</feature>
<keyword evidence="20" id="KW-1185">Reference proteome</keyword>
<evidence type="ECO:0000256" key="4">
    <source>
        <dbReference type="ARBA" id="ARBA00018320"/>
    </source>
</evidence>
<dbReference type="SMART" id="SM00516">
    <property type="entry name" value="SEC14"/>
    <property type="match status" value="1"/>
</dbReference>
<dbReference type="GO" id="GO:0017157">
    <property type="term" value="P:regulation of exocytosis"/>
    <property type="evidence" value="ECO:0007669"/>
    <property type="project" value="TreeGrafter"/>
</dbReference>
<dbReference type="OrthoDB" id="75724at2759"/>
<dbReference type="PANTHER" id="PTHR47669:SF1">
    <property type="entry name" value="PHOSPHATIDYLINOSITOL TRANSFER PROTEIN SFH5"/>
    <property type="match status" value="1"/>
</dbReference>
<evidence type="ECO:0000256" key="15">
    <source>
        <dbReference type="ARBA" id="ARBA00024180"/>
    </source>
</evidence>
<name>A0A6A6B7H7_9PEZI</name>